<dbReference type="Pfam" id="PF13545">
    <property type="entry name" value="HTH_Crp_2"/>
    <property type="match status" value="1"/>
</dbReference>
<dbReference type="InterPro" id="IPR000595">
    <property type="entry name" value="cNMP-bd_dom"/>
</dbReference>
<dbReference type="InterPro" id="IPR050397">
    <property type="entry name" value="Env_Response_Regulators"/>
</dbReference>
<proteinExistence type="predicted"/>
<evidence type="ECO:0000256" key="1">
    <source>
        <dbReference type="ARBA" id="ARBA00023015"/>
    </source>
</evidence>
<dbReference type="Gene3D" id="2.60.120.10">
    <property type="entry name" value="Jelly Rolls"/>
    <property type="match status" value="1"/>
</dbReference>
<reference evidence="5 6" key="1">
    <citation type="submission" date="2021-01" db="EMBL/GenBank/DDBJ databases">
        <title>Genomic Encyclopedia of Type Strains, Phase IV (KMG-IV): sequencing the most valuable type-strain genomes for metagenomic binning, comparative biology and taxonomic classification.</title>
        <authorList>
            <person name="Goeker M."/>
        </authorList>
    </citation>
    <scope>NUCLEOTIDE SEQUENCE [LARGE SCALE GENOMIC DNA]</scope>
    <source>
        <strain evidence="5 6">DSM 6130</strain>
    </source>
</reference>
<evidence type="ECO:0000256" key="3">
    <source>
        <dbReference type="ARBA" id="ARBA00023163"/>
    </source>
</evidence>
<keyword evidence="6" id="KW-1185">Reference proteome</keyword>
<dbReference type="PROSITE" id="PS51063">
    <property type="entry name" value="HTH_CRP_2"/>
    <property type="match status" value="1"/>
</dbReference>
<evidence type="ECO:0000256" key="2">
    <source>
        <dbReference type="ARBA" id="ARBA00023125"/>
    </source>
</evidence>
<dbReference type="SUPFAM" id="SSF46785">
    <property type="entry name" value="Winged helix' DNA-binding domain"/>
    <property type="match status" value="1"/>
</dbReference>
<dbReference type="EMBL" id="JAFBCY010000002">
    <property type="protein sequence ID" value="MBM7851034.1"/>
    <property type="molecule type" value="Genomic_DNA"/>
</dbReference>
<comment type="caution">
    <text evidence="5">The sequence shown here is derived from an EMBL/GenBank/DDBJ whole genome shotgun (WGS) entry which is preliminary data.</text>
</comment>
<dbReference type="InterPro" id="IPR014710">
    <property type="entry name" value="RmlC-like_jellyroll"/>
</dbReference>
<organism evidence="5 6">
    <name type="scientific">Methylopila capsulata</name>
    <dbReference type="NCBI Taxonomy" id="61654"/>
    <lineage>
        <taxon>Bacteria</taxon>
        <taxon>Pseudomonadati</taxon>
        <taxon>Pseudomonadota</taxon>
        <taxon>Alphaproteobacteria</taxon>
        <taxon>Hyphomicrobiales</taxon>
        <taxon>Methylopilaceae</taxon>
        <taxon>Methylopila</taxon>
    </lineage>
</organism>
<protein>
    <submittedName>
        <fullName evidence="5">CRP-like cAMP-binding protein</fullName>
    </submittedName>
</protein>
<evidence type="ECO:0000313" key="6">
    <source>
        <dbReference type="Proteomes" id="UP000758856"/>
    </source>
</evidence>
<gene>
    <name evidence="5" type="ORF">JOD31_001259</name>
</gene>
<feature type="domain" description="HTH crp-type" evidence="4">
    <location>
        <begin position="154"/>
        <end position="223"/>
    </location>
</feature>
<dbReference type="InterPro" id="IPR012318">
    <property type="entry name" value="HTH_CRP"/>
</dbReference>
<dbReference type="Proteomes" id="UP000758856">
    <property type="component" value="Unassembled WGS sequence"/>
</dbReference>
<evidence type="ECO:0000259" key="4">
    <source>
        <dbReference type="PROSITE" id="PS51063"/>
    </source>
</evidence>
<dbReference type="RefSeq" id="WP_204949460.1">
    <property type="nucleotide sequence ID" value="NZ_BSFF01000001.1"/>
</dbReference>
<name>A0ABS2T4C2_9HYPH</name>
<dbReference type="InterPro" id="IPR036390">
    <property type="entry name" value="WH_DNA-bd_sf"/>
</dbReference>
<dbReference type="PANTHER" id="PTHR24567">
    <property type="entry name" value="CRP FAMILY TRANSCRIPTIONAL REGULATORY PROTEIN"/>
    <property type="match status" value="1"/>
</dbReference>
<dbReference type="PANTHER" id="PTHR24567:SF74">
    <property type="entry name" value="HTH-TYPE TRANSCRIPTIONAL REGULATOR ARCR"/>
    <property type="match status" value="1"/>
</dbReference>
<accession>A0ABS2T4C2</accession>
<keyword evidence="3" id="KW-0804">Transcription</keyword>
<dbReference type="InterPro" id="IPR018490">
    <property type="entry name" value="cNMP-bd_dom_sf"/>
</dbReference>
<dbReference type="CDD" id="cd00038">
    <property type="entry name" value="CAP_ED"/>
    <property type="match status" value="1"/>
</dbReference>
<sequence length="226" mass="25186">MSIVMTFPRFCEHSAQSDDRVSLLIEIENEAVSIYAQRLTLPRGRRLELSSETATTLVVISERLSIRTLLPTGDEAFLGEAEPGDLVGEAFAFDECDAPLFVVAESADVEVWRFARGQFAKAFDVSPEFAKAVARAMSRRQCTTSQRIIEAAMLRMPQRLAAELLRLAEAEGSELIINRLPTHQSLALRIGTQREAVTKELGRMKRAGVIRRRGPALQLIGSTWRE</sequence>
<evidence type="ECO:0000313" key="5">
    <source>
        <dbReference type="EMBL" id="MBM7851034.1"/>
    </source>
</evidence>
<keyword evidence="1" id="KW-0805">Transcription regulation</keyword>
<dbReference type="SUPFAM" id="SSF51206">
    <property type="entry name" value="cAMP-binding domain-like"/>
    <property type="match status" value="1"/>
</dbReference>
<keyword evidence="2" id="KW-0238">DNA-binding</keyword>